<keyword evidence="2" id="KW-1003">Cell membrane</keyword>
<feature type="transmembrane region" description="Helical" evidence="3">
    <location>
        <begin position="30"/>
        <end position="49"/>
    </location>
</feature>
<dbReference type="InterPro" id="IPR036259">
    <property type="entry name" value="MFS_trans_sf"/>
</dbReference>
<dbReference type="SUPFAM" id="SSF103473">
    <property type="entry name" value="MFS general substrate transporter"/>
    <property type="match status" value="1"/>
</dbReference>
<dbReference type="AlphaFoldDB" id="A0A4Q5HF97"/>
<evidence type="ECO:0000313" key="5">
    <source>
        <dbReference type="Proteomes" id="UP000481616"/>
    </source>
</evidence>
<dbReference type="EMBL" id="VVYY01000123">
    <property type="protein sequence ID" value="KAA5388884.1"/>
    <property type="molecule type" value="Genomic_DNA"/>
</dbReference>
<keyword evidence="3" id="KW-0812">Transmembrane</keyword>
<dbReference type="InterPro" id="IPR050375">
    <property type="entry name" value="MFS_TsgA-like"/>
</dbReference>
<dbReference type="PANTHER" id="PTHR43702">
    <property type="entry name" value="L-FUCOSE-PROTON SYMPORTER"/>
    <property type="match status" value="1"/>
</dbReference>
<evidence type="ECO:0000256" key="2">
    <source>
        <dbReference type="ARBA" id="ARBA00022475"/>
    </source>
</evidence>
<feature type="non-terminal residue" evidence="4">
    <location>
        <position position="1"/>
    </location>
</feature>
<dbReference type="Gene3D" id="1.20.1250.20">
    <property type="entry name" value="MFS general substrate transporter like domains"/>
    <property type="match status" value="1"/>
</dbReference>
<evidence type="ECO:0000256" key="3">
    <source>
        <dbReference type="SAM" id="Phobius"/>
    </source>
</evidence>
<dbReference type="GO" id="GO:0005886">
    <property type="term" value="C:plasma membrane"/>
    <property type="evidence" value="ECO:0007669"/>
    <property type="project" value="UniProtKB-SubCell"/>
</dbReference>
<evidence type="ECO:0000256" key="1">
    <source>
        <dbReference type="ARBA" id="ARBA00004429"/>
    </source>
</evidence>
<comment type="caution">
    <text evidence="4">The sequence shown here is derived from an EMBL/GenBank/DDBJ whole genome shotgun (WGS) entry which is preliminary data.</text>
</comment>
<reference evidence="4 5" key="1">
    <citation type="journal article" date="2019" name="Nat. Med.">
        <title>A library of human gut bacterial isolates paired with longitudinal multiomics data enables mechanistic microbiome research.</title>
        <authorList>
            <person name="Poyet M."/>
            <person name="Groussin M."/>
            <person name="Gibbons S.M."/>
            <person name="Avila-Pacheco J."/>
            <person name="Jiang X."/>
            <person name="Kearney S.M."/>
            <person name="Perrotta A.R."/>
            <person name="Berdy B."/>
            <person name="Zhao S."/>
            <person name="Lieberman T.D."/>
            <person name="Swanson P.K."/>
            <person name="Smith M."/>
            <person name="Roesemann S."/>
            <person name="Alexander J.E."/>
            <person name="Rich S.A."/>
            <person name="Livny J."/>
            <person name="Vlamakis H."/>
            <person name="Clish C."/>
            <person name="Bullock K."/>
            <person name="Deik A."/>
            <person name="Scott J."/>
            <person name="Pierce K.A."/>
            <person name="Xavier R.J."/>
            <person name="Alm E.J."/>
        </authorList>
    </citation>
    <scope>NUCLEOTIDE SEQUENCE [LARGE SCALE GENOMIC DNA]</scope>
    <source>
        <strain evidence="4 5">BIOML-A1</strain>
    </source>
</reference>
<keyword evidence="3" id="KW-0472">Membrane</keyword>
<comment type="subcellular location">
    <subcellularLocation>
        <location evidence="1">Cell inner membrane</location>
        <topology evidence="1">Multi-pass membrane protein</topology>
    </subcellularLocation>
</comment>
<proteinExistence type="predicted"/>
<protein>
    <submittedName>
        <fullName evidence="4">Sugar MFS transporter</fullName>
    </submittedName>
</protein>
<evidence type="ECO:0000313" key="4">
    <source>
        <dbReference type="EMBL" id="KAA5388884.1"/>
    </source>
</evidence>
<accession>A0A4Q5HF97</accession>
<dbReference type="PANTHER" id="PTHR43702:SF3">
    <property type="entry name" value="PROTEIN TSGA"/>
    <property type="match status" value="1"/>
</dbReference>
<sequence>VYVFEAIMFPTIFAISLKGLGGKTKRASSFLMMSPVGGAVGPVLMGYVADNSTMSLSFIIPFVSFCIVLFYSWYADVERN</sequence>
<name>A0A4Q5HF97_9BACT</name>
<feature type="transmembrane region" description="Helical" evidence="3">
    <location>
        <begin position="55"/>
        <end position="74"/>
    </location>
</feature>
<dbReference type="Proteomes" id="UP000481616">
    <property type="component" value="Unassembled WGS sequence"/>
</dbReference>
<keyword evidence="3" id="KW-1133">Transmembrane helix</keyword>
<organism evidence="4 5">
    <name type="scientific">Phocaeicola dorei</name>
    <dbReference type="NCBI Taxonomy" id="357276"/>
    <lineage>
        <taxon>Bacteria</taxon>
        <taxon>Pseudomonadati</taxon>
        <taxon>Bacteroidota</taxon>
        <taxon>Bacteroidia</taxon>
        <taxon>Bacteroidales</taxon>
        <taxon>Bacteroidaceae</taxon>
        <taxon>Phocaeicola</taxon>
    </lineage>
</organism>
<gene>
    <name evidence="4" type="ORF">F2Y58_24965</name>
</gene>